<name>A0A3G5AIU8_9VIRU</name>
<dbReference type="EMBL" id="MK072534">
    <property type="protein sequence ID" value="AYV87142.1"/>
    <property type="molecule type" value="Genomic_DNA"/>
</dbReference>
<accession>A0A3G5AIU8</accession>
<protein>
    <submittedName>
        <fullName evidence="2">Uncharacterized protein</fullName>
    </submittedName>
</protein>
<evidence type="ECO:0000256" key="1">
    <source>
        <dbReference type="SAM" id="MobiDB-lite"/>
    </source>
</evidence>
<gene>
    <name evidence="2" type="ORF">Sylvanvirus28_6</name>
</gene>
<organism evidence="2">
    <name type="scientific">Sylvanvirus sp</name>
    <dbReference type="NCBI Taxonomy" id="2487774"/>
    <lineage>
        <taxon>Viruses</taxon>
    </lineage>
</organism>
<feature type="region of interest" description="Disordered" evidence="1">
    <location>
        <begin position="88"/>
        <end position="115"/>
    </location>
</feature>
<evidence type="ECO:0000313" key="2">
    <source>
        <dbReference type="EMBL" id="AYV87142.1"/>
    </source>
</evidence>
<proteinExistence type="predicted"/>
<feature type="compositionally biased region" description="Basic and acidic residues" evidence="1">
    <location>
        <begin position="88"/>
        <end position="97"/>
    </location>
</feature>
<reference evidence="2" key="1">
    <citation type="submission" date="2018-10" db="EMBL/GenBank/DDBJ databases">
        <title>Hidden diversity of soil giant viruses.</title>
        <authorList>
            <person name="Schulz F."/>
            <person name="Alteio L."/>
            <person name="Goudeau D."/>
            <person name="Ryan E.M."/>
            <person name="Malmstrom R.R."/>
            <person name="Blanchard J."/>
            <person name="Woyke T."/>
        </authorList>
    </citation>
    <scope>NUCLEOTIDE SEQUENCE</scope>
    <source>
        <strain evidence="2">SYV1</strain>
    </source>
</reference>
<sequence length="115" mass="12602">MSSASSASDTVSSELQAWNYAKEGNLIALKELYQNTSTGLPRQFILDMALMGSTKGETQTEQTKACKAWAWMNGACILWDIQQSGPEYEKQGNDRNNRLMRLGGAGEVSKGTFSN</sequence>